<sequence length="357" mass="39991">MCADRPPKTKKMEDTASACLFSFGVISDIQYADIDNRLNSTKTHTRYYRNAVALLTKAIDYWNSDVSSMRPDFVMQLGDIIDGFNNEGGKTQSLRSLRVILNQFDRLPCTVHHALGNHEFYNFNRVEIMNSRLFSGVQFETTPRDSKCECFPDLIQPDEFSAEGLASYYHFSPAPGFRFVVLDTFNESIIGHVEKCPIHQQSLHRVRTVNKNDDLESPAGLKVSEKRFLAYNGGLGEKQLEWLEDILQGACSAKEKVILFGHVSIYPVNGDHTCLLWDYPKVDKMLRAFPCVVAAFAGHTHNYAHTIDASSGIHFVTLPGIVEVPPGSNGFGTILVYADKLVLHGVGQMDSLEMIFA</sequence>
<reference evidence="2" key="1">
    <citation type="submission" date="2022-11" db="UniProtKB">
        <authorList>
            <consortium name="EnsemblMetazoa"/>
        </authorList>
    </citation>
    <scope>IDENTIFICATION</scope>
</reference>
<dbReference type="InterPro" id="IPR004843">
    <property type="entry name" value="Calcineurin-like_PHP"/>
</dbReference>
<name>A0A914A578_PATMI</name>
<dbReference type="Gene3D" id="3.60.21.10">
    <property type="match status" value="1"/>
</dbReference>
<dbReference type="PANTHER" id="PTHR16509:SF1">
    <property type="entry name" value="MANGANESE-DEPENDENT ADP-RIBOSE_CDP-ALCOHOL DIPHOSPHATASE"/>
    <property type="match status" value="1"/>
</dbReference>
<dbReference type="GO" id="GO:0047631">
    <property type="term" value="F:ADP-ribose diphosphatase activity"/>
    <property type="evidence" value="ECO:0007669"/>
    <property type="project" value="TreeGrafter"/>
</dbReference>
<evidence type="ECO:0000313" key="2">
    <source>
        <dbReference type="EnsemblMetazoa" id="XP_038058875.1"/>
    </source>
</evidence>
<proteinExistence type="predicted"/>
<dbReference type="AlphaFoldDB" id="A0A914A578"/>
<dbReference type="OrthoDB" id="9675250at2759"/>
<dbReference type="SUPFAM" id="SSF56300">
    <property type="entry name" value="Metallo-dependent phosphatases"/>
    <property type="match status" value="1"/>
</dbReference>
<dbReference type="RefSeq" id="XP_038058875.1">
    <property type="nucleotide sequence ID" value="XM_038202947.1"/>
</dbReference>
<dbReference type="Pfam" id="PF00149">
    <property type="entry name" value="Metallophos"/>
    <property type="match status" value="1"/>
</dbReference>
<organism evidence="2 3">
    <name type="scientific">Patiria miniata</name>
    <name type="common">Bat star</name>
    <name type="synonym">Asterina miniata</name>
    <dbReference type="NCBI Taxonomy" id="46514"/>
    <lineage>
        <taxon>Eukaryota</taxon>
        <taxon>Metazoa</taxon>
        <taxon>Echinodermata</taxon>
        <taxon>Eleutherozoa</taxon>
        <taxon>Asterozoa</taxon>
        <taxon>Asteroidea</taxon>
        <taxon>Valvatacea</taxon>
        <taxon>Valvatida</taxon>
        <taxon>Asterinidae</taxon>
        <taxon>Patiria</taxon>
    </lineage>
</organism>
<dbReference type="InterPro" id="IPR029052">
    <property type="entry name" value="Metallo-depent_PP-like"/>
</dbReference>
<dbReference type="GeneID" id="119730162"/>
<dbReference type="OMA" id="DDCTHAY"/>
<dbReference type="PANTHER" id="PTHR16509">
    <property type="match status" value="1"/>
</dbReference>
<keyword evidence="3" id="KW-1185">Reference proteome</keyword>
<evidence type="ECO:0000259" key="1">
    <source>
        <dbReference type="Pfam" id="PF00149"/>
    </source>
</evidence>
<dbReference type="GO" id="GO:0030145">
    <property type="term" value="F:manganese ion binding"/>
    <property type="evidence" value="ECO:0007669"/>
    <property type="project" value="TreeGrafter"/>
</dbReference>
<protein>
    <recommendedName>
        <fullName evidence="1">Calcineurin-like phosphoesterase domain-containing protein</fullName>
    </recommendedName>
</protein>
<dbReference type="GO" id="GO:0008663">
    <property type="term" value="F:2',3'-cyclic-nucleotide 2'-phosphodiesterase activity"/>
    <property type="evidence" value="ECO:0007669"/>
    <property type="project" value="TreeGrafter"/>
</dbReference>
<feature type="domain" description="Calcineurin-like phosphoesterase" evidence="1">
    <location>
        <begin position="22"/>
        <end position="303"/>
    </location>
</feature>
<evidence type="ECO:0000313" key="3">
    <source>
        <dbReference type="Proteomes" id="UP000887568"/>
    </source>
</evidence>
<dbReference type="Proteomes" id="UP000887568">
    <property type="component" value="Unplaced"/>
</dbReference>
<accession>A0A914A578</accession>
<dbReference type="GO" id="GO:0047734">
    <property type="term" value="F:CDP-glycerol diphosphatase activity"/>
    <property type="evidence" value="ECO:0007669"/>
    <property type="project" value="TreeGrafter"/>
</dbReference>
<dbReference type="EnsemblMetazoa" id="XM_038202947.1">
    <property type="protein sequence ID" value="XP_038058875.1"/>
    <property type="gene ID" value="LOC119730162"/>
</dbReference>